<dbReference type="OrthoDB" id="456080at2"/>
<dbReference type="InterPro" id="IPR002545">
    <property type="entry name" value="CheW-lke_dom"/>
</dbReference>
<dbReference type="GO" id="GO:0006935">
    <property type="term" value="P:chemotaxis"/>
    <property type="evidence" value="ECO:0007669"/>
    <property type="project" value="InterPro"/>
</dbReference>
<dbReference type="SMART" id="SM00260">
    <property type="entry name" value="CheW"/>
    <property type="match status" value="1"/>
</dbReference>
<dbReference type="eggNOG" id="COG0835">
    <property type="taxonomic scope" value="Bacteria"/>
</dbReference>
<organism evidence="2 3">
    <name type="scientific">Cylindrospermum stagnale PCC 7417</name>
    <dbReference type="NCBI Taxonomy" id="56107"/>
    <lineage>
        <taxon>Bacteria</taxon>
        <taxon>Bacillati</taxon>
        <taxon>Cyanobacteriota</taxon>
        <taxon>Cyanophyceae</taxon>
        <taxon>Nostocales</taxon>
        <taxon>Nostocaceae</taxon>
        <taxon>Cylindrospermum</taxon>
    </lineage>
</organism>
<proteinExistence type="predicted"/>
<dbReference type="EMBL" id="CP003642">
    <property type="protein sequence ID" value="AFZ26233.1"/>
    <property type="molecule type" value="Genomic_DNA"/>
</dbReference>
<reference evidence="2 3" key="1">
    <citation type="submission" date="2012-06" db="EMBL/GenBank/DDBJ databases">
        <title>Finished chromosome of genome of Cylindrospermum stagnale PCC 7417.</title>
        <authorList>
            <consortium name="US DOE Joint Genome Institute"/>
            <person name="Gugger M."/>
            <person name="Coursin T."/>
            <person name="Rippka R."/>
            <person name="Tandeau De Marsac N."/>
            <person name="Huntemann M."/>
            <person name="Wei C.-L."/>
            <person name="Han J."/>
            <person name="Detter J.C."/>
            <person name="Han C."/>
            <person name="Tapia R."/>
            <person name="Chen A."/>
            <person name="Kyrpides N."/>
            <person name="Mavromatis K."/>
            <person name="Markowitz V."/>
            <person name="Szeto E."/>
            <person name="Ivanova N."/>
            <person name="Pagani I."/>
            <person name="Pati A."/>
            <person name="Goodwin L."/>
            <person name="Nordberg H.P."/>
            <person name="Cantor M.N."/>
            <person name="Hua S.X."/>
            <person name="Woyke T."/>
            <person name="Kerfeld C.A."/>
        </authorList>
    </citation>
    <scope>NUCLEOTIDE SEQUENCE [LARGE SCALE GENOMIC DNA]</scope>
    <source>
        <strain evidence="2 3">PCC 7417</strain>
    </source>
</reference>
<dbReference type="PANTHER" id="PTHR22617">
    <property type="entry name" value="CHEMOTAXIS SENSOR HISTIDINE KINASE-RELATED"/>
    <property type="match status" value="1"/>
</dbReference>
<evidence type="ECO:0000259" key="1">
    <source>
        <dbReference type="PROSITE" id="PS50851"/>
    </source>
</evidence>
<dbReference type="KEGG" id="csg:Cylst_4128"/>
<dbReference type="Pfam" id="PF01584">
    <property type="entry name" value="CheW"/>
    <property type="match status" value="1"/>
</dbReference>
<dbReference type="PATRIC" id="fig|56107.3.peg.4530"/>
<name>K9X180_9NOST</name>
<dbReference type="InterPro" id="IPR036061">
    <property type="entry name" value="CheW-like_dom_sf"/>
</dbReference>
<evidence type="ECO:0000313" key="2">
    <source>
        <dbReference type="EMBL" id="AFZ26233.1"/>
    </source>
</evidence>
<protein>
    <submittedName>
        <fullName evidence="2">Chemotaxis signal transduction protein</fullName>
    </submittedName>
</protein>
<dbReference type="AlphaFoldDB" id="K9X180"/>
<dbReference type="STRING" id="56107.Cylst_4128"/>
<accession>K9X180</accession>
<evidence type="ECO:0000313" key="3">
    <source>
        <dbReference type="Proteomes" id="UP000010475"/>
    </source>
</evidence>
<sequence length="171" mass="19078">MTNSKITSSVQANQNDLVNSYLKFQLNQETAAVLSIKHTQEAIIVPVESVTAMPNMPACILGLMNWRSRIIWVIDLLRILNLASLDNRLRQYNVIVIRVESLLLGLVVREIKGTTKFKPDDVCSPVGQVASSLVPYLRGCVVQKEEILLVLDAESIVQSSMIYSEQNPLIN</sequence>
<dbReference type="RefSeq" id="WP_015209475.1">
    <property type="nucleotide sequence ID" value="NC_019757.1"/>
</dbReference>
<dbReference type="InterPro" id="IPR039315">
    <property type="entry name" value="CheW"/>
</dbReference>
<keyword evidence="3" id="KW-1185">Reference proteome</keyword>
<dbReference type="PANTHER" id="PTHR22617:SF23">
    <property type="entry name" value="CHEMOTAXIS PROTEIN CHEW"/>
    <property type="match status" value="1"/>
</dbReference>
<feature type="domain" description="CheW-like" evidence="1">
    <location>
        <begin position="18"/>
        <end position="162"/>
    </location>
</feature>
<gene>
    <name evidence="2" type="ORF">Cylst_4128</name>
</gene>
<dbReference type="GO" id="GO:0005829">
    <property type="term" value="C:cytosol"/>
    <property type="evidence" value="ECO:0007669"/>
    <property type="project" value="TreeGrafter"/>
</dbReference>
<dbReference type="SUPFAM" id="SSF50341">
    <property type="entry name" value="CheW-like"/>
    <property type="match status" value="1"/>
</dbReference>
<dbReference type="Gene3D" id="2.40.50.180">
    <property type="entry name" value="CheA-289, Domain 4"/>
    <property type="match status" value="1"/>
</dbReference>
<dbReference type="PROSITE" id="PS50851">
    <property type="entry name" value="CHEW"/>
    <property type="match status" value="1"/>
</dbReference>
<dbReference type="Gene3D" id="2.30.30.40">
    <property type="entry name" value="SH3 Domains"/>
    <property type="match status" value="1"/>
</dbReference>
<dbReference type="GO" id="GO:0007165">
    <property type="term" value="P:signal transduction"/>
    <property type="evidence" value="ECO:0007669"/>
    <property type="project" value="InterPro"/>
</dbReference>
<dbReference type="HOGENOM" id="CLU_048995_5_0_3"/>
<dbReference type="Proteomes" id="UP000010475">
    <property type="component" value="Chromosome"/>
</dbReference>